<reference evidence="1" key="1">
    <citation type="submission" date="2022-08" db="EMBL/GenBank/DDBJ databases">
        <authorList>
            <person name="Tistechok S."/>
            <person name="Samborskyy M."/>
            <person name="Roman I."/>
        </authorList>
    </citation>
    <scope>NUCLEOTIDE SEQUENCE</scope>
    <source>
        <strain evidence="1">DSM 103496</strain>
    </source>
</reference>
<keyword evidence="2" id="KW-1185">Reference proteome</keyword>
<proteinExistence type="predicted"/>
<protein>
    <submittedName>
        <fullName evidence="1">Peptidogalycan biosysnthesis protein</fullName>
    </submittedName>
</protein>
<dbReference type="InterPro" id="IPR016181">
    <property type="entry name" value="Acyl_CoA_acyltransferase"/>
</dbReference>
<sequence>MNASTSVGSCTVHGHLDDPEVAGRWSEAVRGGPPQLSVRWLTCHAGSFARPPSYVVANGADGRPDAVAVFHVRRPGDHHTKYRLEAHVADTSALPPGALDAPAVVVVAPSAYTSGLYVRDGLPPDRVHAAVAAVRRAVTEAGRAEGARTVLLPHLGVEARDWFADGVRFPMTPSAYLDLGAARSFDDYLATLPPKRRRETMRERRAFAAAGLSIRVSPTLHPIERLVERQVAHYGRYGLAADPARITEQFRSLAEHYGDDLLLFAVLRGTDEVGHVVVAREGEWMVAKLAGFHGRESYAYFEATYYAVIDWAVRHPGRTLIDYGGAAIDAKERRGCVVRPLSGAVLAVH</sequence>
<dbReference type="Proteomes" id="UP001141259">
    <property type="component" value="Unassembled WGS sequence"/>
</dbReference>
<dbReference type="SUPFAM" id="SSF55729">
    <property type="entry name" value="Acyl-CoA N-acyltransferases (Nat)"/>
    <property type="match status" value="1"/>
</dbReference>
<gene>
    <name evidence="1" type="ORF">NZH93_08065</name>
</gene>
<dbReference type="EMBL" id="JANYMP010000003">
    <property type="protein sequence ID" value="MCS7476807.1"/>
    <property type="molecule type" value="Genomic_DNA"/>
</dbReference>
<comment type="caution">
    <text evidence="1">The sequence shown here is derived from an EMBL/GenBank/DDBJ whole genome shotgun (WGS) entry which is preliminary data.</text>
</comment>
<dbReference type="Gene3D" id="3.40.630.30">
    <property type="match status" value="1"/>
</dbReference>
<evidence type="ECO:0000313" key="2">
    <source>
        <dbReference type="Proteomes" id="UP001141259"/>
    </source>
</evidence>
<name>A0A9X3AE22_9PSEU</name>
<dbReference type="Pfam" id="PF04339">
    <property type="entry name" value="FemAB_like"/>
    <property type="match status" value="1"/>
</dbReference>
<dbReference type="RefSeq" id="WP_259622321.1">
    <property type="nucleotide sequence ID" value="NZ_JANYMP010000003.1"/>
</dbReference>
<dbReference type="AlphaFoldDB" id="A0A9X3AE22"/>
<accession>A0A9X3AE22</accession>
<evidence type="ECO:0000313" key="1">
    <source>
        <dbReference type="EMBL" id="MCS7476807.1"/>
    </source>
</evidence>
<organism evidence="1 2">
    <name type="scientific">Umezawaea endophytica</name>
    <dbReference type="NCBI Taxonomy" id="1654476"/>
    <lineage>
        <taxon>Bacteria</taxon>
        <taxon>Bacillati</taxon>
        <taxon>Actinomycetota</taxon>
        <taxon>Actinomycetes</taxon>
        <taxon>Pseudonocardiales</taxon>
        <taxon>Pseudonocardiaceae</taxon>
        <taxon>Umezawaea</taxon>
    </lineage>
</organism>
<dbReference type="InterPro" id="IPR007434">
    <property type="entry name" value="FemAB-like"/>
</dbReference>